<dbReference type="CDD" id="cd00761">
    <property type="entry name" value="Glyco_tranf_GTA_type"/>
    <property type="match status" value="1"/>
</dbReference>
<evidence type="ECO:0000256" key="1">
    <source>
        <dbReference type="SAM" id="MobiDB-lite"/>
    </source>
</evidence>
<organism evidence="3 4">
    <name type="scientific">Luteimicrobium subarcticum</name>
    <dbReference type="NCBI Taxonomy" id="620910"/>
    <lineage>
        <taxon>Bacteria</taxon>
        <taxon>Bacillati</taxon>
        <taxon>Actinomycetota</taxon>
        <taxon>Actinomycetes</taxon>
        <taxon>Micrococcales</taxon>
        <taxon>Luteimicrobium</taxon>
    </lineage>
</organism>
<dbReference type="GO" id="GO:0016740">
    <property type="term" value="F:transferase activity"/>
    <property type="evidence" value="ECO:0007669"/>
    <property type="project" value="UniProtKB-KW"/>
</dbReference>
<proteinExistence type="predicted"/>
<dbReference type="Gene3D" id="3.90.550.10">
    <property type="entry name" value="Spore Coat Polysaccharide Biosynthesis Protein SpsA, Chain A"/>
    <property type="match status" value="1"/>
</dbReference>
<dbReference type="OrthoDB" id="6713581at2"/>
<evidence type="ECO:0000313" key="3">
    <source>
        <dbReference type="EMBL" id="PJI94257.1"/>
    </source>
</evidence>
<keyword evidence="3" id="KW-0808">Transferase</keyword>
<feature type="domain" description="Glycosyltransferase 2-like" evidence="2">
    <location>
        <begin position="329"/>
        <end position="445"/>
    </location>
</feature>
<evidence type="ECO:0000313" key="4">
    <source>
        <dbReference type="Proteomes" id="UP000231586"/>
    </source>
</evidence>
<dbReference type="AlphaFoldDB" id="A0A2M8WTI0"/>
<dbReference type="Pfam" id="PF00535">
    <property type="entry name" value="Glycos_transf_2"/>
    <property type="match status" value="1"/>
</dbReference>
<dbReference type="Proteomes" id="UP000231586">
    <property type="component" value="Unassembled WGS sequence"/>
</dbReference>
<feature type="region of interest" description="Disordered" evidence="1">
    <location>
        <begin position="1"/>
        <end position="40"/>
    </location>
</feature>
<gene>
    <name evidence="3" type="ORF">CLV34_1745</name>
</gene>
<reference evidence="3 4" key="1">
    <citation type="submission" date="2017-11" db="EMBL/GenBank/DDBJ databases">
        <title>Genomic Encyclopedia of Archaeal and Bacterial Type Strains, Phase II (KMG-II): From Individual Species to Whole Genera.</title>
        <authorList>
            <person name="Goeker M."/>
        </authorList>
    </citation>
    <scope>NUCLEOTIDE SEQUENCE [LARGE SCALE GENOMIC DNA]</scope>
    <source>
        <strain evidence="3 4">DSM 22413</strain>
    </source>
</reference>
<keyword evidence="4" id="KW-1185">Reference proteome</keyword>
<dbReference type="EMBL" id="PGTZ01000007">
    <property type="protein sequence ID" value="PJI94257.1"/>
    <property type="molecule type" value="Genomic_DNA"/>
</dbReference>
<protein>
    <submittedName>
        <fullName evidence="3">Glycosyl transferase family 2</fullName>
    </submittedName>
</protein>
<evidence type="ECO:0000259" key="2">
    <source>
        <dbReference type="Pfam" id="PF00535"/>
    </source>
</evidence>
<name>A0A2M8WTI0_9MICO</name>
<comment type="caution">
    <text evidence="3">The sequence shown here is derived from an EMBL/GenBank/DDBJ whole genome shotgun (WGS) entry which is preliminary data.</text>
</comment>
<accession>A0A2M8WTI0</accession>
<dbReference type="RefSeq" id="WP_100349814.1">
    <property type="nucleotide sequence ID" value="NZ_PGTZ01000007.1"/>
</dbReference>
<dbReference type="InterPro" id="IPR029044">
    <property type="entry name" value="Nucleotide-diphossugar_trans"/>
</dbReference>
<dbReference type="InterPro" id="IPR001173">
    <property type="entry name" value="Glyco_trans_2-like"/>
</dbReference>
<sequence length="555" mass="58416">MTDSSLTSRLRRAAREVLRPETPATARPGGGAPVADVPVGTVDPRRPATYPAPFAARAWVVASNPVADDLGLEWDQYRPTAAAWRAELAHRAPDLLLVEVSGGTARGIVPVDDAAEIVAAVAERGAAVVALVTGDGDLPAWATSDHVRAVLVTDAGAQARLAASTPAPVEVVGAAVQPRTLTSAPPRAAAARRRTLAVAPGTSLPDPVVQRLAMKPSVPVEELADLGPAGLRRLGGARALVTTSSAPELTAAAGVTGTPVLVTAPDASAEDARVVRSEAVALIEQAELGDRLAVTARRAALRGMTTRDRAAAALAAAGLPAPATPRDVSAIVPTNRDHEIDNVLRNLGRQEGVDVELVLVLHGLDTNDAELRARATDQGVARLEIVHADASLTLGACMNLGVDAAAGTFVAKMDDDNIYGPAYLADLVDAFRYTDAQIVGKWAHYVWLRSTGAVVLRYPDAEHTYERRIQGGSMLFQGDLVREVRFSDIPRAVDSDILDRSMATGASVYSADRFNFVSVRGTDRTQHTWTVTDATFFTAKGDLRFFGDPTEHVTV</sequence>
<dbReference type="SUPFAM" id="SSF53448">
    <property type="entry name" value="Nucleotide-diphospho-sugar transferases"/>
    <property type="match status" value="1"/>
</dbReference>